<dbReference type="Pfam" id="PF01370">
    <property type="entry name" value="Epimerase"/>
    <property type="match status" value="1"/>
</dbReference>
<dbReference type="PANTHER" id="PTHR43245">
    <property type="entry name" value="BIFUNCTIONAL POLYMYXIN RESISTANCE PROTEIN ARNA"/>
    <property type="match status" value="1"/>
</dbReference>
<organism evidence="2 3">
    <name type="scientific">Amedibacillus hominis</name>
    <dbReference type="NCBI Taxonomy" id="2897776"/>
    <lineage>
        <taxon>Bacteria</taxon>
        <taxon>Bacillati</taxon>
        <taxon>Bacillota</taxon>
        <taxon>Erysipelotrichia</taxon>
        <taxon>Erysipelotrichales</taxon>
        <taxon>Erysipelotrichaceae</taxon>
        <taxon>Amedibacillus</taxon>
    </lineage>
</organism>
<gene>
    <name evidence="2" type="ORF">LQE99_13665</name>
</gene>
<dbReference type="RefSeq" id="WP_117453177.1">
    <property type="nucleotide sequence ID" value="NZ_JAKVPQ010000011.1"/>
</dbReference>
<evidence type="ECO:0000313" key="3">
    <source>
        <dbReference type="Proteomes" id="UP001202402"/>
    </source>
</evidence>
<keyword evidence="3" id="KW-1185">Reference proteome</keyword>
<dbReference type="SUPFAM" id="SSF51735">
    <property type="entry name" value="NAD(P)-binding Rossmann-fold domains"/>
    <property type="match status" value="1"/>
</dbReference>
<feature type="domain" description="NAD-dependent epimerase/dehydratase" evidence="1">
    <location>
        <begin position="3"/>
        <end position="216"/>
    </location>
</feature>
<evidence type="ECO:0000259" key="1">
    <source>
        <dbReference type="Pfam" id="PF01370"/>
    </source>
</evidence>
<proteinExistence type="predicted"/>
<accession>A0ABS9RBN7</accession>
<comment type="caution">
    <text evidence="2">The sequence shown here is derived from an EMBL/GenBank/DDBJ whole genome shotgun (WGS) entry which is preliminary data.</text>
</comment>
<dbReference type="Proteomes" id="UP001202402">
    <property type="component" value="Unassembled WGS sequence"/>
</dbReference>
<sequence>MKVIVIGAYGHIGTYLIPRLVKEGYEVIAISRGLSQPYHQHHAWKQVQHISMDRKKDPLFAKKIADMHPDIVIDLINFHLNDTKQIVAALKSIPFTQYIFCSSIWAHGRAKHLPADPNDEKFPLDDYGIQKYQSELYLKQEFQNNGFPATIIMPGQISGPGWLIINPYGNTNTDVIEKVAHGKTIYLPNWGMETLHHVHADDVAQMFIKAIQHKDQVLGQSFHAVSDHSITLYGYASLLYEFFHQKEDIQFLPWNQWCSYVNRQDEIDHTYYHIARSGYYSIENAKKLMDYSPQYSIEDTIRICMESYIKKGFISLP</sequence>
<evidence type="ECO:0000313" key="2">
    <source>
        <dbReference type="EMBL" id="MCH4286169.1"/>
    </source>
</evidence>
<dbReference type="EMBL" id="JAKVPQ010000011">
    <property type="protein sequence ID" value="MCH4286169.1"/>
    <property type="molecule type" value="Genomic_DNA"/>
</dbReference>
<name>A0ABS9RBN7_9FIRM</name>
<protein>
    <submittedName>
        <fullName evidence="2">NAD-dependent epimerase/dehydratase family protein</fullName>
    </submittedName>
</protein>
<dbReference type="InterPro" id="IPR001509">
    <property type="entry name" value="Epimerase_deHydtase"/>
</dbReference>
<dbReference type="Gene3D" id="3.40.50.720">
    <property type="entry name" value="NAD(P)-binding Rossmann-like Domain"/>
    <property type="match status" value="1"/>
</dbReference>
<dbReference type="InterPro" id="IPR050177">
    <property type="entry name" value="Lipid_A_modif_metabolic_enz"/>
</dbReference>
<dbReference type="InterPro" id="IPR036291">
    <property type="entry name" value="NAD(P)-bd_dom_sf"/>
</dbReference>
<reference evidence="2 3" key="1">
    <citation type="submission" date="2022-02" db="EMBL/GenBank/DDBJ databases">
        <title>Genome of Erysipelotrichaceae sp. nov. NSJ-176 isolated from human feces.</title>
        <authorList>
            <person name="Abdugheni R."/>
        </authorList>
    </citation>
    <scope>NUCLEOTIDE SEQUENCE [LARGE SCALE GENOMIC DNA]</scope>
    <source>
        <strain evidence="2 3">NSJ-176</strain>
    </source>
</reference>